<proteinExistence type="inferred from homology"/>
<dbReference type="Gene3D" id="3.40.50.80">
    <property type="entry name" value="Nucleotide-binding domain of ferredoxin-NADP reductase (FNR) module"/>
    <property type="match status" value="1"/>
</dbReference>
<dbReference type="InterPro" id="IPR039261">
    <property type="entry name" value="FNR_nucleotide-bd"/>
</dbReference>
<dbReference type="RefSeq" id="WP_205156540.1">
    <property type="nucleotide sequence ID" value="NZ_JAFEUM010000001.1"/>
</dbReference>
<dbReference type="CDD" id="cd06193">
    <property type="entry name" value="siderophore_interacting"/>
    <property type="match status" value="1"/>
</dbReference>
<dbReference type="Gene3D" id="2.40.30.10">
    <property type="entry name" value="Translation factors"/>
    <property type="match status" value="1"/>
</dbReference>
<protein>
    <submittedName>
        <fullName evidence="3">Siderophore-interacting protein</fullName>
    </submittedName>
</protein>
<dbReference type="Proteomes" id="UP000809621">
    <property type="component" value="Unassembled WGS sequence"/>
</dbReference>
<dbReference type="InterPro" id="IPR007037">
    <property type="entry name" value="SIP_rossman_dom"/>
</dbReference>
<dbReference type="InterPro" id="IPR017938">
    <property type="entry name" value="Riboflavin_synthase-like_b-brl"/>
</dbReference>
<dbReference type="Pfam" id="PF08021">
    <property type="entry name" value="FAD_binding_9"/>
    <property type="match status" value="1"/>
</dbReference>
<gene>
    <name evidence="3" type="ORF">JQC93_00590</name>
</gene>
<dbReference type="InterPro" id="IPR039374">
    <property type="entry name" value="SIP_fam"/>
</dbReference>
<dbReference type="PANTHER" id="PTHR30157">
    <property type="entry name" value="FERRIC REDUCTASE, NADPH-DEPENDENT"/>
    <property type="match status" value="1"/>
</dbReference>
<keyword evidence="4" id="KW-1185">Reference proteome</keyword>
<organism evidence="3 4">
    <name type="scientific">Vibrio ulleungensis</name>
    <dbReference type="NCBI Taxonomy" id="2807619"/>
    <lineage>
        <taxon>Bacteria</taxon>
        <taxon>Pseudomonadati</taxon>
        <taxon>Pseudomonadota</taxon>
        <taxon>Gammaproteobacteria</taxon>
        <taxon>Vibrionales</taxon>
        <taxon>Vibrionaceae</taxon>
        <taxon>Vibrio</taxon>
    </lineage>
</organism>
<comment type="similarity">
    <text evidence="1">Belongs to the SIP oxidoreductase family.</text>
</comment>
<evidence type="ECO:0000259" key="2">
    <source>
        <dbReference type="PROSITE" id="PS51384"/>
    </source>
</evidence>
<feature type="domain" description="FAD-binding FR-type" evidence="2">
    <location>
        <begin position="5"/>
        <end position="122"/>
    </location>
</feature>
<evidence type="ECO:0000313" key="3">
    <source>
        <dbReference type="EMBL" id="MBM7034885.1"/>
    </source>
</evidence>
<sequence>MKQKRAPMRLEVVSNTQLSQNFQRVVVTGGALSKLSKTCEGQYIKLLFDVQGRSEVEGFSAEDRPSMRTYTIRRFDPDTLQLTIDFVIHDSDHGGQASRWAINANVGDTLTIAGPGPIKDVSATADDYLFVADMTALPAAAIAIERLPSQAKGKAFIQVSHESDIQPIDAPDGIDIQWLVGSYDQSMLANSVEQLPEVSPNTAIWVACEFSQMRASRRALSAQPHFERELAYFSSYWKPGVTEDGHKKLKQEDAKSYA</sequence>
<evidence type="ECO:0000313" key="4">
    <source>
        <dbReference type="Proteomes" id="UP000809621"/>
    </source>
</evidence>
<dbReference type="Pfam" id="PF04954">
    <property type="entry name" value="SIP"/>
    <property type="match status" value="1"/>
</dbReference>
<dbReference type="InterPro" id="IPR013113">
    <property type="entry name" value="SIP_FAD-bd"/>
</dbReference>
<dbReference type="EMBL" id="JAFEUM010000001">
    <property type="protein sequence ID" value="MBM7034885.1"/>
    <property type="molecule type" value="Genomic_DNA"/>
</dbReference>
<comment type="caution">
    <text evidence="3">The sequence shown here is derived from an EMBL/GenBank/DDBJ whole genome shotgun (WGS) entry which is preliminary data.</text>
</comment>
<name>A0ABS2HBA6_9VIBR</name>
<dbReference type="InterPro" id="IPR017927">
    <property type="entry name" value="FAD-bd_FR_type"/>
</dbReference>
<dbReference type="SUPFAM" id="SSF63380">
    <property type="entry name" value="Riboflavin synthase domain-like"/>
    <property type="match status" value="1"/>
</dbReference>
<dbReference type="PANTHER" id="PTHR30157:SF0">
    <property type="entry name" value="NADPH-DEPENDENT FERRIC-CHELATE REDUCTASE"/>
    <property type="match status" value="1"/>
</dbReference>
<accession>A0ABS2HBA6</accession>
<dbReference type="PROSITE" id="PS51384">
    <property type="entry name" value="FAD_FR"/>
    <property type="match status" value="1"/>
</dbReference>
<reference evidence="3 4" key="1">
    <citation type="submission" date="2021-02" db="EMBL/GenBank/DDBJ databases">
        <authorList>
            <person name="Park J.-S."/>
        </authorList>
    </citation>
    <scope>NUCLEOTIDE SEQUENCE [LARGE SCALE GENOMIC DNA]</scope>
    <source>
        <strain evidence="3 4">188UL20-2</strain>
    </source>
</reference>
<evidence type="ECO:0000256" key="1">
    <source>
        <dbReference type="ARBA" id="ARBA00035644"/>
    </source>
</evidence>